<keyword evidence="1" id="KW-0863">Zinc-finger</keyword>
<dbReference type="PROSITE" id="PS50158">
    <property type="entry name" value="ZF_CCHC"/>
    <property type="match status" value="1"/>
</dbReference>
<name>A0A388M183_CHABU</name>
<dbReference type="AlphaFoldDB" id="A0A388M183"/>
<dbReference type="Gramene" id="GBG88306">
    <property type="protein sequence ID" value="GBG88306"/>
    <property type="gene ID" value="CBR_g46873"/>
</dbReference>
<dbReference type="SUPFAM" id="SSF57756">
    <property type="entry name" value="Retrovirus zinc finger-like domains"/>
    <property type="match status" value="1"/>
</dbReference>
<feature type="region of interest" description="Disordered" evidence="2">
    <location>
        <begin position="91"/>
        <end position="119"/>
    </location>
</feature>
<organism evidence="4 5">
    <name type="scientific">Chara braunii</name>
    <name type="common">Braun's stonewort</name>
    <dbReference type="NCBI Taxonomy" id="69332"/>
    <lineage>
        <taxon>Eukaryota</taxon>
        <taxon>Viridiplantae</taxon>
        <taxon>Streptophyta</taxon>
        <taxon>Charophyceae</taxon>
        <taxon>Charales</taxon>
        <taxon>Characeae</taxon>
        <taxon>Chara</taxon>
    </lineage>
</organism>
<dbReference type="EMBL" id="BFEA01000663">
    <property type="protein sequence ID" value="GBG88306.1"/>
    <property type="molecule type" value="Genomic_DNA"/>
</dbReference>
<feature type="compositionally biased region" description="Basic residues" evidence="2">
    <location>
        <begin position="155"/>
        <end position="164"/>
    </location>
</feature>
<keyword evidence="1" id="KW-0862">Zinc</keyword>
<dbReference type="Proteomes" id="UP000265515">
    <property type="component" value="Unassembled WGS sequence"/>
</dbReference>
<evidence type="ECO:0000256" key="1">
    <source>
        <dbReference type="PROSITE-ProRule" id="PRU00047"/>
    </source>
</evidence>
<feature type="region of interest" description="Disordered" evidence="2">
    <location>
        <begin position="145"/>
        <end position="164"/>
    </location>
</feature>
<reference evidence="4 5" key="1">
    <citation type="journal article" date="2018" name="Cell">
        <title>The Chara Genome: Secondary Complexity and Implications for Plant Terrestrialization.</title>
        <authorList>
            <person name="Nishiyama T."/>
            <person name="Sakayama H."/>
            <person name="Vries J.D."/>
            <person name="Buschmann H."/>
            <person name="Saint-Marcoux D."/>
            <person name="Ullrich K.K."/>
            <person name="Haas F.B."/>
            <person name="Vanderstraeten L."/>
            <person name="Becker D."/>
            <person name="Lang D."/>
            <person name="Vosolsobe S."/>
            <person name="Rombauts S."/>
            <person name="Wilhelmsson P.K.I."/>
            <person name="Janitza P."/>
            <person name="Kern R."/>
            <person name="Heyl A."/>
            <person name="Rumpler F."/>
            <person name="Villalobos L.I.A.C."/>
            <person name="Clay J.M."/>
            <person name="Skokan R."/>
            <person name="Toyoda A."/>
            <person name="Suzuki Y."/>
            <person name="Kagoshima H."/>
            <person name="Schijlen E."/>
            <person name="Tajeshwar N."/>
            <person name="Catarino B."/>
            <person name="Hetherington A.J."/>
            <person name="Saltykova A."/>
            <person name="Bonnot C."/>
            <person name="Breuninger H."/>
            <person name="Symeonidi A."/>
            <person name="Radhakrishnan G.V."/>
            <person name="Van Nieuwerburgh F."/>
            <person name="Deforce D."/>
            <person name="Chang C."/>
            <person name="Karol K.G."/>
            <person name="Hedrich R."/>
            <person name="Ulvskov P."/>
            <person name="Glockner G."/>
            <person name="Delwiche C.F."/>
            <person name="Petrasek J."/>
            <person name="Van de Peer Y."/>
            <person name="Friml J."/>
            <person name="Beilby M."/>
            <person name="Dolan L."/>
            <person name="Kohara Y."/>
            <person name="Sugano S."/>
            <person name="Fujiyama A."/>
            <person name="Delaux P.-M."/>
            <person name="Quint M."/>
            <person name="TheiBen G."/>
            <person name="Hagemann M."/>
            <person name="Harholt J."/>
            <person name="Dunand C."/>
            <person name="Zachgo S."/>
            <person name="Langdale J."/>
            <person name="Maumus F."/>
            <person name="Straeten D.V.D."/>
            <person name="Gould S.B."/>
            <person name="Rensing S.A."/>
        </authorList>
    </citation>
    <scope>NUCLEOTIDE SEQUENCE [LARGE SCALE GENOMIC DNA]</scope>
    <source>
        <strain evidence="4 5">S276</strain>
    </source>
</reference>
<dbReference type="GO" id="GO:0003676">
    <property type="term" value="F:nucleic acid binding"/>
    <property type="evidence" value="ECO:0007669"/>
    <property type="project" value="InterPro"/>
</dbReference>
<sequence length="318" mass="36130">MANPQQLGMAQNQGFGFGSPVMNNGFGSPVMNNGANHAGVVMCFLCGKQGHYARNCWAAGNGRPTLGLQQQDTQGTDEITNEMKAYFRKKIQKQKKEEEKREEEYEEKKRREEESRKEADRIREFEAREARLEAKLVRLLTQHWKPTDNSMPSGPRKKSPRTKARVLREMRSYFDESEDDSEEVREEAGKLIEAIESPKGKKRVPEWEGRISAARMRPARAAVVINVEDDLPGMMHTPQPKRKDANNGAAGGEMLEYVLGLHRQLSAKKVPELRKICNQEGIEWTKKEVAITELVRCRTRLAYNEFAEPSQASPLSGK</sequence>
<evidence type="ECO:0000313" key="5">
    <source>
        <dbReference type="Proteomes" id="UP000265515"/>
    </source>
</evidence>
<evidence type="ECO:0000313" key="4">
    <source>
        <dbReference type="EMBL" id="GBG88306.1"/>
    </source>
</evidence>
<evidence type="ECO:0000256" key="2">
    <source>
        <dbReference type="SAM" id="MobiDB-lite"/>
    </source>
</evidence>
<dbReference type="InterPro" id="IPR001878">
    <property type="entry name" value="Znf_CCHC"/>
</dbReference>
<dbReference type="Gene3D" id="4.10.60.10">
    <property type="entry name" value="Zinc finger, CCHC-type"/>
    <property type="match status" value="1"/>
</dbReference>
<dbReference type="SMART" id="SM00343">
    <property type="entry name" value="ZnF_C2HC"/>
    <property type="match status" value="1"/>
</dbReference>
<proteinExistence type="predicted"/>
<protein>
    <recommendedName>
        <fullName evidence="3">CCHC-type domain-containing protein</fullName>
    </recommendedName>
</protein>
<feature type="domain" description="CCHC-type" evidence="3">
    <location>
        <begin position="43"/>
        <end position="56"/>
    </location>
</feature>
<keyword evidence="1" id="KW-0479">Metal-binding</keyword>
<gene>
    <name evidence="4" type="ORF">CBR_g46873</name>
</gene>
<accession>A0A388M183</accession>
<feature type="compositionally biased region" description="Basic and acidic residues" evidence="2">
    <location>
        <begin position="94"/>
        <end position="119"/>
    </location>
</feature>
<dbReference type="InterPro" id="IPR036875">
    <property type="entry name" value="Znf_CCHC_sf"/>
</dbReference>
<dbReference type="GO" id="GO:0008270">
    <property type="term" value="F:zinc ion binding"/>
    <property type="evidence" value="ECO:0007669"/>
    <property type="project" value="UniProtKB-KW"/>
</dbReference>
<comment type="caution">
    <text evidence="4">The sequence shown here is derived from an EMBL/GenBank/DDBJ whole genome shotgun (WGS) entry which is preliminary data.</text>
</comment>
<evidence type="ECO:0000259" key="3">
    <source>
        <dbReference type="PROSITE" id="PS50158"/>
    </source>
</evidence>
<keyword evidence="5" id="KW-1185">Reference proteome</keyword>
<dbReference type="OrthoDB" id="6361509at2759"/>